<dbReference type="InterPro" id="IPR035906">
    <property type="entry name" value="MetI-like_sf"/>
</dbReference>
<keyword evidence="5 8" id="KW-1133">Transmembrane helix</keyword>
<evidence type="ECO:0000256" key="8">
    <source>
        <dbReference type="RuleBase" id="RU363032"/>
    </source>
</evidence>
<proteinExistence type="inferred from homology"/>
<dbReference type="RefSeq" id="WP_066199898.1">
    <property type="nucleotide sequence ID" value="NZ_JAFDQP010000002.1"/>
</dbReference>
<feature type="domain" description="ABC transmembrane type-1" evidence="9">
    <location>
        <begin position="72"/>
        <end position="261"/>
    </location>
</feature>
<accession>A0A2N0ZL28</accession>
<feature type="transmembrane region" description="Helical" evidence="8">
    <location>
        <begin position="234"/>
        <end position="257"/>
    </location>
</feature>
<evidence type="ECO:0000256" key="2">
    <source>
        <dbReference type="ARBA" id="ARBA00022448"/>
    </source>
</evidence>
<organism evidence="10 11">
    <name type="scientific">Cytobacillus horneckiae</name>
    <dbReference type="NCBI Taxonomy" id="549687"/>
    <lineage>
        <taxon>Bacteria</taxon>
        <taxon>Bacillati</taxon>
        <taxon>Bacillota</taxon>
        <taxon>Bacilli</taxon>
        <taxon>Bacillales</taxon>
        <taxon>Bacillaceae</taxon>
        <taxon>Cytobacillus</taxon>
    </lineage>
</organism>
<keyword evidence="2 8" id="KW-0813">Transport</keyword>
<keyword evidence="4 8" id="KW-0812">Transmembrane</keyword>
<keyword evidence="11" id="KW-1185">Reference proteome</keyword>
<dbReference type="InterPro" id="IPR053385">
    <property type="entry name" value="ABC_transport_permease"/>
</dbReference>
<dbReference type="EMBL" id="PISD01000008">
    <property type="protein sequence ID" value="PKG30198.1"/>
    <property type="molecule type" value="Genomic_DNA"/>
</dbReference>
<evidence type="ECO:0000256" key="3">
    <source>
        <dbReference type="ARBA" id="ARBA00022475"/>
    </source>
</evidence>
<protein>
    <submittedName>
        <fullName evidence="10">Nickel ABC transporter permease subunit NikC</fullName>
    </submittedName>
</protein>
<dbReference type="PANTHER" id="PTHR43386">
    <property type="entry name" value="OLIGOPEPTIDE TRANSPORT SYSTEM PERMEASE PROTEIN APPC"/>
    <property type="match status" value="1"/>
</dbReference>
<keyword evidence="3" id="KW-1003">Cell membrane</keyword>
<comment type="similarity">
    <text evidence="7">Belongs to the binding-protein-dependent transport system permease family. OppBC subfamily.</text>
</comment>
<dbReference type="GO" id="GO:0055085">
    <property type="term" value="P:transmembrane transport"/>
    <property type="evidence" value="ECO:0007669"/>
    <property type="project" value="InterPro"/>
</dbReference>
<feature type="transmembrane region" description="Helical" evidence="8">
    <location>
        <begin position="121"/>
        <end position="145"/>
    </location>
</feature>
<feature type="transmembrane region" description="Helical" evidence="8">
    <location>
        <begin position="189"/>
        <end position="214"/>
    </location>
</feature>
<comment type="caution">
    <text evidence="10">The sequence shown here is derived from an EMBL/GenBank/DDBJ whole genome shotgun (WGS) entry which is preliminary data.</text>
</comment>
<evidence type="ECO:0000313" key="11">
    <source>
        <dbReference type="Proteomes" id="UP000233343"/>
    </source>
</evidence>
<dbReference type="PANTHER" id="PTHR43386:SF1">
    <property type="entry name" value="D,D-DIPEPTIDE TRANSPORT SYSTEM PERMEASE PROTEIN DDPC-RELATED"/>
    <property type="match status" value="1"/>
</dbReference>
<evidence type="ECO:0000256" key="5">
    <source>
        <dbReference type="ARBA" id="ARBA00022989"/>
    </source>
</evidence>
<name>A0A2N0ZL28_9BACI</name>
<reference evidence="10 11" key="1">
    <citation type="journal article" date="2010" name="Int. J. Syst. Evol. Microbiol.">
        <title>Bacillus horneckiae sp. nov., isolated from a spacecraft-assembly clean room.</title>
        <authorList>
            <person name="Vaishampayan P."/>
            <person name="Probst A."/>
            <person name="Krishnamurthi S."/>
            <person name="Ghosh S."/>
            <person name="Osman S."/>
            <person name="McDowall A."/>
            <person name="Ruckmani A."/>
            <person name="Mayilraj S."/>
            <person name="Venkateswaran K."/>
        </authorList>
    </citation>
    <scope>NUCLEOTIDE SEQUENCE [LARGE SCALE GENOMIC DNA]</scope>
    <source>
        <strain evidence="11">1PO1SC</strain>
    </source>
</reference>
<dbReference type="InterPro" id="IPR050366">
    <property type="entry name" value="BP-dependent_transpt_permease"/>
</dbReference>
<dbReference type="PROSITE" id="PS50928">
    <property type="entry name" value="ABC_TM1"/>
    <property type="match status" value="1"/>
</dbReference>
<feature type="transmembrane region" description="Helical" evidence="8">
    <location>
        <begin position="12"/>
        <end position="31"/>
    </location>
</feature>
<gene>
    <name evidence="10" type="primary">nikC</name>
    <name evidence="10" type="ORF">CWS20_04175</name>
</gene>
<dbReference type="Proteomes" id="UP000233343">
    <property type="component" value="Unassembled WGS sequence"/>
</dbReference>
<dbReference type="Pfam" id="PF00528">
    <property type="entry name" value="BPD_transp_1"/>
    <property type="match status" value="1"/>
</dbReference>
<evidence type="ECO:0000256" key="1">
    <source>
        <dbReference type="ARBA" id="ARBA00004651"/>
    </source>
</evidence>
<evidence type="ECO:0000256" key="7">
    <source>
        <dbReference type="ARBA" id="ARBA00024202"/>
    </source>
</evidence>
<dbReference type="NCBIfam" id="NF045474">
    <property type="entry name" value="Opp2C"/>
    <property type="match status" value="1"/>
</dbReference>
<keyword evidence="6 8" id="KW-0472">Membrane</keyword>
<evidence type="ECO:0000256" key="4">
    <source>
        <dbReference type="ARBA" id="ARBA00022692"/>
    </source>
</evidence>
<sequence>MKKISYSLNISILLGSSLLIAIVLIGLFAPLFSPHDPLAVNLSNRLTFPSWNYPFGTDHLGRCILSRIIHGIRVSVACAFLIMIFTFAISLPIGFLTGYWRGRTDHLIMRSIDGILAIPEFVLTITIVGLLGPGFFNMMIAITMVRWTNYVRLIRSLVLKSCEEDYIRSARMSGNSHLRIMKRYVFPDVFPSLFVFGALDMGKIVLLMAGLSFLGLGTQPPTPEWGVMLHDATAYFQIAPHVMIFPGLAILFFVLGCQLISERYRKLNSAPLKEVNDEDNIHKSYIKC</sequence>
<dbReference type="GO" id="GO:0005886">
    <property type="term" value="C:plasma membrane"/>
    <property type="evidence" value="ECO:0007669"/>
    <property type="project" value="UniProtKB-SubCell"/>
</dbReference>
<dbReference type="CDD" id="cd06261">
    <property type="entry name" value="TM_PBP2"/>
    <property type="match status" value="1"/>
</dbReference>
<evidence type="ECO:0000313" key="10">
    <source>
        <dbReference type="EMBL" id="PKG30198.1"/>
    </source>
</evidence>
<evidence type="ECO:0000256" key="6">
    <source>
        <dbReference type="ARBA" id="ARBA00023136"/>
    </source>
</evidence>
<dbReference type="AlphaFoldDB" id="A0A2N0ZL28"/>
<evidence type="ECO:0000259" key="9">
    <source>
        <dbReference type="PROSITE" id="PS50928"/>
    </source>
</evidence>
<dbReference type="InterPro" id="IPR000515">
    <property type="entry name" value="MetI-like"/>
</dbReference>
<dbReference type="SUPFAM" id="SSF161098">
    <property type="entry name" value="MetI-like"/>
    <property type="match status" value="1"/>
</dbReference>
<dbReference type="Gene3D" id="1.10.3720.10">
    <property type="entry name" value="MetI-like"/>
    <property type="match status" value="1"/>
</dbReference>
<feature type="transmembrane region" description="Helical" evidence="8">
    <location>
        <begin position="76"/>
        <end position="101"/>
    </location>
</feature>
<comment type="subcellular location">
    <subcellularLocation>
        <location evidence="1 8">Cell membrane</location>
        <topology evidence="1 8">Multi-pass membrane protein</topology>
    </subcellularLocation>
</comment>